<evidence type="ECO:0000256" key="3">
    <source>
        <dbReference type="ARBA" id="ARBA00022989"/>
    </source>
</evidence>
<dbReference type="InterPro" id="IPR002797">
    <property type="entry name" value="Polysacc_synth"/>
</dbReference>
<name>A0ABW6IJ91_9CYAN</name>
<gene>
    <name evidence="6" type="ORF">ACFVKH_16600</name>
</gene>
<comment type="subcellular location">
    <subcellularLocation>
        <location evidence="1">Membrane</location>
        <topology evidence="1">Multi-pass membrane protein</topology>
    </subcellularLocation>
</comment>
<dbReference type="PANTHER" id="PTHR43424:SF1">
    <property type="entry name" value="LOCUS PUTATIVE PROTEIN 1-RELATED"/>
    <property type="match status" value="1"/>
</dbReference>
<evidence type="ECO:0000313" key="7">
    <source>
        <dbReference type="Proteomes" id="UP001600165"/>
    </source>
</evidence>
<reference evidence="6 7" key="1">
    <citation type="submission" date="2024-10" db="EMBL/GenBank/DDBJ databases">
        <authorList>
            <person name="Ratan Roy A."/>
            <person name="Morales Sandoval P.H."/>
            <person name="De Los Santos Villalobos S."/>
            <person name="Chakraborty S."/>
            <person name="Mukherjee J."/>
        </authorList>
    </citation>
    <scope>NUCLEOTIDE SEQUENCE [LARGE SCALE GENOMIC DNA]</scope>
    <source>
        <strain evidence="6 7">S1</strain>
    </source>
</reference>
<dbReference type="EMBL" id="JBHZOL010000095">
    <property type="protein sequence ID" value="MFE4107907.1"/>
    <property type="molecule type" value="Genomic_DNA"/>
</dbReference>
<evidence type="ECO:0000256" key="4">
    <source>
        <dbReference type="ARBA" id="ARBA00023136"/>
    </source>
</evidence>
<keyword evidence="2 5" id="KW-0812">Transmembrane</keyword>
<dbReference type="Pfam" id="PF01943">
    <property type="entry name" value="Polysacc_synt"/>
    <property type="match status" value="1"/>
</dbReference>
<sequence length="449" mass="49699">MFIQRITNLFSSISLYLEKSSERKKILKNLTWLLSERGLKVIAELGVGTWMARYLGPQNFGVYNYSLAIISLFSAFTNLGLSGIVVRDLVRNQQRELEILGSTLFLKIVAGLIGTLAILIFASVANFQTVVVKLALSILSLSLTFQAFDTIDLYFQSKIRSKYTVIIKVIIIAVSSIVKIALIALNASVLAFAAIASGEFAFTALGLALIYQANEKQLFQWKFNLKTAKSLLSQSWPLIISQMGVVIYFKVDQIMIQNFLNLESVGIYSAAVRLSESCYFLPGLVMASLFPSILQSKHISESAYIQNFQKSYNLMAAIAYAIIILGIFSSNILVSLLYGEDYQEAGLILSIHLTSSLFIFLGAVLSKWLISEELIFFSLTRHGAGACMNLLLNLFFIPAYGILGAAIATVLSYGVATYGACFLDSRTRIAGTMMTQAIFMPLYWLKKNQ</sequence>
<evidence type="ECO:0000256" key="5">
    <source>
        <dbReference type="SAM" id="Phobius"/>
    </source>
</evidence>
<feature type="transmembrane region" description="Helical" evidence="5">
    <location>
        <begin position="163"/>
        <end position="184"/>
    </location>
</feature>
<feature type="transmembrane region" description="Helical" evidence="5">
    <location>
        <begin position="427"/>
        <end position="445"/>
    </location>
</feature>
<feature type="transmembrane region" description="Helical" evidence="5">
    <location>
        <begin position="130"/>
        <end position="151"/>
    </location>
</feature>
<feature type="transmembrane region" description="Helical" evidence="5">
    <location>
        <begin position="345"/>
        <end position="370"/>
    </location>
</feature>
<keyword evidence="4 5" id="KW-0472">Membrane</keyword>
<dbReference type="InterPro" id="IPR052556">
    <property type="entry name" value="PolySynth_Transporter"/>
</dbReference>
<feature type="transmembrane region" description="Helical" evidence="5">
    <location>
        <begin position="231"/>
        <end position="251"/>
    </location>
</feature>
<feature type="transmembrane region" description="Helical" evidence="5">
    <location>
        <begin position="314"/>
        <end position="339"/>
    </location>
</feature>
<feature type="transmembrane region" description="Helical" evidence="5">
    <location>
        <begin position="190"/>
        <end position="211"/>
    </location>
</feature>
<feature type="transmembrane region" description="Helical" evidence="5">
    <location>
        <begin position="62"/>
        <end position="84"/>
    </location>
</feature>
<proteinExistence type="predicted"/>
<dbReference type="CDD" id="cd13128">
    <property type="entry name" value="MATE_Wzx_like"/>
    <property type="match status" value="1"/>
</dbReference>
<evidence type="ECO:0000256" key="2">
    <source>
        <dbReference type="ARBA" id="ARBA00022692"/>
    </source>
</evidence>
<feature type="transmembrane region" description="Helical" evidence="5">
    <location>
        <begin position="104"/>
        <end position="124"/>
    </location>
</feature>
<dbReference type="Proteomes" id="UP001600165">
    <property type="component" value="Unassembled WGS sequence"/>
</dbReference>
<comment type="caution">
    <text evidence="6">The sequence shown here is derived from an EMBL/GenBank/DDBJ whole genome shotgun (WGS) entry which is preliminary data.</text>
</comment>
<evidence type="ECO:0000313" key="6">
    <source>
        <dbReference type="EMBL" id="MFE4107907.1"/>
    </source>
</evidence>
<keyword evidence="7" id="KW-1185">Reference proteome</keyword>
<dbReference type="RefSeq" id="WP_377967080.1">
    <property type="nucleotide sequence ID" value="NZ_JBHZOL010000095.1"/>
</dbReference>
<feature type="transmembrane region" description="Helical" evidence="5">
    <location>
        <begin position="390"/>
        <end position="415"/>
    </location>
</feature>
<evidence type="ECO:0000256" key="1">
    <source>
        <dbReference type="ARBA" id="ARBA00004141"/>
    </source>
</evidence>
<dbReference type="PANTHER" id="PTHR43424">
    <property type="entry name" value="LOCUS PUTATIVE PROTEIN 1-RELATED"/>
    <property type="match status" value="1"/>
</dbReference>
<keyword evidence="3 5" id="KW-1133">Transmembrane helix</keyword>
<protein>
    <submittedName>
        <fullName evidence="6">Flippase</fullName>
    </submittedName>
</protein>
<organism evidence="6 7">
    <name type="scientific">Almyronema epifaneia S1</name>
    <dbReference type="NCBI Taxonomy" id="2991925"/>
    <lineage>
        <taxon>Bacteria</taxon>
        <taxon>Bacillati</taxon>
        <taxon>Cyanobacteriota</taxon>
        <taxon>Cyanophyceae</taxon>
        <taxon>Nodosilineales</taxon>
        <taxon>Nodosilineaceae</taxon>
        <taxon>Almyronema</taxon>
        <taxon>Almyronema epifaneia</taxon>
    </lineage>
</organism>
<accession>A0ABW6IJ91</accession>